<dbReference type="PIRSF" id="PIRSF000513">
    <property type="entry name" value="Thz_kinase"/>
    <property type="match status" value="1"/>
</dbReference>
<dbReference type="SUPFAM" id="SSF53613">
    <property type="entry name" value="Ribokinase-like"/>
    <property type="match status" value="1"/>
</dbReference>
<evidence type="ECO:0000313" key="13">
    <source>
        <dbReference type="Proteomes" id="UP001249851"/>
    </source>
</evidence>
<accession>A0AAD9VCC4</accession>
<gene>
    <name evidence="12" type="ORF">P5673_006895</name>
</gene>
<dbReference type="HAMAP" id="MF_00228">
    <property type="entry name" value="Thz_kinase"/>
    <property type="match status" value="1"/>
</dbReference>
<evidence type="ECO:0000256" key="3">
    <source>
        <dbReference type="ARBA" id="ARBA00004868"/>
    </source>
</evidence>
<comment type="cofactor">
    <cofactor evidence="2">
        <name>Mg(2+)</name>
        <dbReference type="ChEBI" id="CHEBI:18420"/>
    </cofactor>
</comment>
<dbReference type="PRINTS" id="PR01099">
    <property type="entry name" value="HYETHTZKNASE"/>
</dbReference>
<keyword evidence="8 12" id="KW-0418">Kinase</keyword>
<dbReference type="Pfam" id="PF02110">
    <property type="entry name" value="HK"/>
    <property type="match status" value="1"/>
</dbReference>
<evidence type="ECO:0000256" key="1">
    <source>
        <dbReference type="ARBA" id="ARBA00001771"/>
    </source>
</evidence>
<organism evidence="12 13">
    <name type="scientific">Acropora cervicornis</name>
    <name type="common">Staghorn coral</name>
    <dbReference type="NCBI Taxonomy" id="6130"/>
    <lineage>
        <taxon>Eukaryota</taxon>
        <taxon>Metazoa</taxon>
        <taxon>Cnidaria</taxon>
        <taxon>Anthozoa</taxon>
        <taxon>Hexacorallia</taxon>
        <taxon>Scleractinia</taxon>
        <taxon>Astrocoeniina</taxon>
        <taxon>Acroporidae</taxon>
        <taxon>Acropora</taxon>
    </lineage>
</organism>
<evidence type="ECO:0000313" key="12">
    <source>
        <dbReference type="EMBL" id="KAK2568847.1"/>
    </source>
</evidence>
<keyword evidence="9" id="KW-0067">ATP-binding</keyword>
<comment type="pathway">
    <text evidence="3">Cofactor biosynthesis; thiamine diphosphate biosynthesis; 4-methyl-5-(2-phosphoethyl)-thiazole from 5-(2-hydroxyethyl)-4-methylthiazole: step 1/1.</text>
</comment>
<dbReference type="CDD" id="cd01170">
    <property type="entry name" value="THZ_kinase"/>
    <property type="match status" value="1"/>
</dbReference>
<keyword evidence="7" id="KW-0547">Nucleotide-binding</keyword>
<dbReference type="InterPro" id="IPR029056">
    <property type="entry name" value="Ribokinase-like"/>
</dbReference>
<comment type="caution">
    <text evidence="12">The sequence shown here is derived from an EMBL/GenBank/DDBJ whole genome shotgun (WGS) entry which is preliminary data.</text>
</comment>
<evidence type="ECO:0000256" key="4">
    <source>
        <dbReference type="ARBA" id="ARBA00012129"/>
    </source>
</evidence>
<evidence type="ECO:0000256" key="11">
    <source>
        <dbReference type="ARBA" id="ARBA00022977"/>
    </source>
</evidence>
<proteinExistence type="inferred from homology"/>
<evidence type="ECO:0000256" key="8">
    <source>
        <dbReference type="ARBA" id="ARBA00022777"/>
    </source>
</evidence>
<reference evidence="12" key="1">
    <citation type="journal article" date="2023" name="G3 (Bethesda)">
        <title>Whole genome assembly and annotation of the endangered Caribbean coral Acropora cervicornis.</title>
        <authorList>
            <person name="Selwyn J.D."/>
            <person name="Vollmer S.V."/>
        </authorList>
    </citation>
    <scope>NUCLEOTIDE SEQUENCE</scope>
    <source>
        <strain evidence="12">K2</strain>
    </source>
</reference>
<evidence type="ECO:0000256" key="9">
    <source>
        <dbReference type="ARBA" id="ARBA00022840"/>
    </source>
</evidence>
<name>A0AAD9VCC4_ACRCE</name>
<comment type="catalytic activity">
    <reaction evidence="1">
        <text>5-(2-hydroxyethyl)-4-methylthiazole + ATP = 4-methyl-5-(2-phosphooxyethyl)-thiazole + ADP + H(+)</text>
        <dbReference type="Rhea" id="RHEA:24212"/>
        <dbReference type="ChEBI" id="CHEBI:15378"/>
        <dbReference type="ChEBI" id="CHEBI:17957"/>
        <dbReference type="ChEBI" id="CHEBI:30616"/>
        <dbReference type="ChEBI" id="CHEBI:58296"/>
        <dbReference type="ChEBI" id="CHEBI:456216"/>
        <dbReference type="EC" id="2.7.1.50"/>
    </reaction>
</comment>
<dbReference type="EMBL" id="JARQWQ010000011">
    <property type="protein sequence ID" value="KAK2568847.1"/>
    <property type="molecule type" value="Genomic_DNA"/>
</dbReference>
<dbReference type="Proteomes" id="UP001249851">
    <property type="component" value="Unassembled WGS sequence"/>
</dbReference>
<keyword evidence="6" id="KW-0479">Metal-binding</keyword>
<evidence type="ECO:0000256" key="2">
    <source>
        <dbReference type="ARBA" id="ARBA00001946"/>
    </source>
</evidence>
<dbReference type="AlphaFoldDB" id="A0AAD9VCC4"/>
<evidence type="ECO:0000256" key="5">
    <source>
        <dbReference type="ARBA" id="ARBA00022679"/>
    </source>
</evidence>
<dbReference type="InterPro" id="IPR000417">
    <property type="entry name" value="Hyethyz_kinase"/>
</dbReference>
<keyword evidence="10" id="KW-0460">Magnesium</keyword>
<evidence type="ECO:0000256" key="7">
    <source>
        <dbReference type="ARBA" id="ARBA00022741"/>
    </source>
</evidence>
<dbReference type="GO" id="GO:0000287">
    <property type="term" value="F:magnesium ion binding"/>
    <property type="evidence" value="ECO:0007669"/>
    <property type="project" value="InterPro"/>
</dbReference>
<dbReference type="EC" id="2.7.1.50" evidence="4"/>
<keyword evidence="11" id="KW-0784">Thiamine biosynthesis</keyword>
<protein>
    <recommendedName>
        <fullName evidence="4">hydroxyethylthiazole kinase</fullName>
        <ecNumber evidence="4">2.7.1.50</ecNumber>
    </recommendedName>
</protein>
<sequence length="278" mass="29189">MSQVSETTSVSSESVQCTAVECWQALQRLRSQCPLVQCITNYVSMDLMANTLLAIGASPAMAHAEEEVEEFVAISSALLVNMGTLSSPWIKSMHKAATKARELGKVWVLDPVGAGATNIRTKTATDLVISCKPTVIRGNPSEIMALAKSICTGINLQTSAKALAKECKCVVVVTGADDYVTDGSRVIAVSNGDPILQKITAAGCSLTAVMAGFVSVGDTTDINQVMNSCAFALSIFGIAAELAVKDPAVEGPGSARMRMLDAYSTINQEVLQAMAKFS</sequence>
<dbReference type="Gene3D" id="3.40.1190.20">
    <property type="match status" value="1"/>
</dbReference>
<dbReference type="NCBIfam" id="NF006830">
    <property type="entry name" value="PRK09355.1"/>
    <property type="match status" value="1"/>
</dbReference>
<dbReference type="GO" id="GO:0004417">
    <property type="term" value="F:hydroxyethylthiazole kinase activity"/>
    <property type="evidence" value="ECO:0007669"/>
    <property type="project" value="UniProtKB-EC"/>
</dbReference>
<dbReference type="GO" id="GO:0009228">
    <property type="term" value="P:thiamine biosynthetic process"/>
    <property type="evidence" value="ECO:0007669"/>
    <property type="project" value="UniProtKB-KW"/>
</dbReference>
<keyword evidence="5" id="KW-0808">Transferase</keyword>
<evidence type="ECO:0000256" key="10">
    <source>
        <dbReference type="ARBA" id="ARBA00022842"/>
    </source>
</evidence>
<evidence type="ECO:0000256" key="6">
    <source>
        <dbReference type="ARBA" id="ARBA00022723"/>
    </source>
</evidence>
<reference evidence="12" key="2">
    <citation type="journal article" date="2023" name="Science">
        <title>Genomic signatures of disease resistance in endangered staghorn corals.</title>
        <authorList>
            <person name="Vollmer S.V."/>
            <person name="Selwyn J.D."/>
            <person name="Despard B.A."/>
            <person name="Roesel C.L."/>
        </authorList>
    </citation>
    <scope>NUCLEOTIDE SEQUENCE</scope>
    <source>
        <strain evidence="12">K2</strain>
    </source>
</reference>
<keyword evidence="13" id="KW-1185">Reference proteome</keyword>
<dbReference type="GO" id="GO:0005524">
    <property type="term" value="F:ATP binding"/>
    <property type="evidence" value="ECO:0007669"/>
    <property type="project" value="UniProtKB-KW"/>
</dbReference>